<name>A0A822MN92_9VIBR</name>
<sequence>MIVTNASEDLKTEKAKKDWLEYWHHFILDDRDFCCEINCLNPQHYGVLVKKENAKGLYVVALCKAHSDNLNKQFEISDRTEIIRADYTL</sequence>
<comment type="caution">
    <text evidence="1">The sequence shown here is derived from an EMBL/GenBank/DDBJ whole genome shotgun (WGS) entry which is preliminary data.</text>
</comment>
<dbReference type="RefSeq" id="WP_055318501.1">
    <property type="nucleotide sequence ID" value="NZ_CAWOKV010000014.1"/>
</dbReference>
<gene>
    <name evidence="1" type="ORF">VCR5J5_1360070</name>
</gene>
<evidence type="ECO:0000313" key="2">
    <source>
        <dbReference type="Proteomes" id="UP000049495"/>
    </source>
</evidence>
<dbReference type="Proteomes" id="UP000049495">
    <property type="component" value="Unassembled WGS sequence"/>
</dbReference>
<dbReference type="OrthoDB" id="9180944at2"/>
<organism evidence="1 2">
    <name type="scientific">Vibrio crassostreae</name>
    <dbReference type="NCBI Taxonomy" id="246167"/>
    <lineage>
        <taxon>Bacteria</taxon>
        <taxon>Pseudomonadati</taxon>
        <taxon>Pseudomonadota</taxon>
        <taxon>Gammaproteobacteria</taxon>
        <taxon>Vibrionales</taxon>
        <taxon>Vibrionaceae</taxon>
        <taxon>Vibrio</taxon>
    </lineage>
</organism>
<accession>A0A822MN92</accession>
<protein>
    <submittedName>
        <fullName evidence="1">Uncharacterized protein</fullName>
    </submittedName>
</protein>
<proteinExistence type="predicted"/>
<reference evidence="2" key="1">
    <citation type="submission" date="2014-06" db="EMBL/GenBank/DDBJ databases">
        <authorList>
            <person name="Le Roux Frederique"/>
        </authorList>
    </citation>
    <scope>NUCLEOTIDE SEQUENCE [LARGE SCALE GENOMIC DNA]</scope>
    <source>
        <strain evidence="2">J5-5</strain>
    </source>
</reference>
<evidence type="ECO:0000313" key="1">
    <source>
        <dbReference type="EMBL" id="CDT00502.1"/>
    </source>
</evidence>
<dbReference type="AlphaFoldDB" id="A0A822MN92"/>
<dbReference type="EMBL" id="CCJV01000042">
    <property type="protein sequence ID" value="CDT00502.1"/>
    <property type="molecule type" value="Genomic_DNA"/>
</dbReference>